<protein>
    <recommendedName>
        <fullName evidence="6">WYL domain-containing protein</fullName>
    </recommendedName>
</protein>
<dbReference type="Proteomes" id="UP000185612">
    <property type="component" value="Unassembled WGS sequence"/>
</dbReference>
<evidence type="ECO:0008006" key="6">
    <source>
        <dbReference type="Google" id="ProtNLM"/>
    </source>
</evidence>
<dbReference type="InterPro" id="IPR043839">
    <property type="entry name" value="PafC_HTH"/>
</dbReference>
<feature type="domain" description="WCX" evidence="3">
    <location>
        <begin position="243"/>
        <end position="312"/>
    </location>
</feature>
<evidence type="ECO:0000259" key="2">
    <source>
        <dbReference type="Pfam" id="PF19187"/>
    </source>
</evidence>
<organism evidence="4 5">
    <name type="scientific">Buchananella hordeovulneris</name>
    <dbReference type="NCBI Taxonomy" id="52770"/>
    <lineage>
        <taxon>Bacteria</taxon>
        <taxon>Bacillati</taxon>
        <taxon>Actinomycetota</taxon>
        <taxon>Actinomycetes</taxon>
        <taxon>Actinomycetales</taxon>
        <taxon>Actinomycetaceae</taxon>
        <taxon>Buchananella</taxon>
    </lineage>
</organism>
<dbReference type="Pfam" id="PF13280">
    <property type="entry name" value="WYL"/>
    <property type="match status" value="2"/>
</dbReference>
<evidence type="ECO:0000259" key="3">
    <source>
        <dbReference type="Pfam" id="PF25583"/>
    </source>
</evidence>
<dbReference type="PANTHER" id="PTHR34580">
    <property type="match status" value="1"/>
</dbReference>
<reference evidence="5" key="1">
    <citation type="submission" date="2016-12" db="EMBL/GenBank/DDBJ databases">
        <authorList>
            <person name="Meng X."/>
        </authorList>
    </citation>
    <scope>NUCLEOTIDE SEQUENCE [LARGE SCALE GENOMIC DNA]</scope>
    <source>
        <strain evidence="5">DSM 20732</strain>
    </source>
</reference>
<feature type="domain" description="PafC HTH" evidence="2">
    <location>
        <begin position="336"/>
        <end position="448"/>
    </location>
</feature>
<dbReference type="AlphaFoldDB" id="A0A1Q5PY98"/>
<evidence type="ECO:0000259" key="1">
    <source>
        <dbReference type="Pfam" id="PF13280"/>
    </source>
</evidence>
<proteinExistence type="predicted"/>
<dbReference type="InterPro" id="IPR051534">
    <property type="entry name" value="CBASS_pafABC_assoc_protein"/>
</dbReference>
<dbReference type="OrthoDB" id="3268930at2"/>
<dbReference type="InterPro" id="IPR057727">
    <property type="entry name" value="WCX_dom"/>
</dbReference>
<evidence type="ECO:0000313" key="5">
    <source>
        <dbReference type="Proteomes" id="UP000185612"/>
    </source>
</evidence>
<gene>
    <name evidence="4" type="ORF">BSZ40_02770</name>
</gene>
<dbReference type="InterPro" id="IPR026881">
    <property type="entry name" value="WYL_dom"/>
</dbReference>
<dbReference type="RefSeq" id="WP_073823090.1">
    <property type="nucleotide sequence ID" value="NZ_MQVS01000002.1"/>
</dbReference>
<sequence>MSNPPTADKVSERQMDLLIALVHAPQPLSRAEILTQVAGYDLSADPRAVTQMFERDKAALRDIGVPLVVTTAATHGDDQRYSIDPDSYALVDLALSPVQASVVAIAAGLWRQTDLDEVAGRGLTKLRAVVESDAGGWRSALPALGGGAEPALMALIPAIDARLVVEFSYRGSRDERPSRRLVEPWLVSPRAGAWYLLGYDRQRGEQRTYRLSRIVGEVKQLEQQASQRRPQRLPSLAAQGQQVTVQVRLAANQGRGLQLRAVASWTQGPDTFLTFADDFGLREELAALGAAAQVLAPPELAADVARSHRQLLAAPSLPVSLTPPPLRRQRRKATARLTRMLALVAYLERHVEVPVAQAAAHFGVSEAEILRDVSTLFVSGRPGYLPDDLLDFDVDAAERRTLRLVEAQGMGTPLRLTATEAATLVIALRVLAALAPGPEVEETLSRLQEAVGQASGDKDAVRPPTAPQVPTSVYLQAIAAGHGVEIDYVDALGQPSRRVVVPRSLSTAGTATYLEAYCTFSRAPRCFRLDRIAAARAVGPVTVPAHPPAASASATARVALGLTEAGAWIGELEHVEVQGETYIATGYSPTWLAHWMLGIGTFVTSLTPLDAGGAEALSLARAAAGAYLEAQKGLQAAAAHP</sequence>
<evidence type="ECO:0000313" key="4">
    <source>
        <dbReference type="EMBL" id="OKL52415.1"/>
    </source>
</evidence>
<dbReference type="Pfam" id="PF19187">
    <property type="entry name" value="HTH_PafC"/>
    <property type="match status" value="1"/>
</dbReference>
<dbReference type="Pfam" id="PF25583">
    <property type="entry name" value="WCX"/>
    <property type="match status" value="1"/>
</dbReference>
<comment type="caution">
    <text evidence="4">The sequence shown here is derived from an EMBL/GenBank/DDBJ whole genome shotgun (WGS) entry which is preliminary data.</text>
</comment>
<dbReference type="EMBL" id="MQVS01000002">
    <property type="protein sequence ID" value="OKL52415.1"/>
    <property type="molecule type" value="Genomic_DNA"/>
</dbReference>
<feature type="domain" description="WYL" evidence="1">
    <location>
        <begin position="151"/>
        <end position="214"/>
    </location>
</feature>
<dbReference type="PROSITE" id="PS52050">
    <property type="entry name" value="WYL"/>
    <property type="match status" value="2"/>
</dbReference>
<keyword evidence="5" id="KW-1185">Reference proteome</keyword>
<accession>A0A1Q5PY98</accession>
<feature type="domain" description="WYL" evidence="1">
    <location>
        <begin position="476"/>
        <end position="536"/>
    </location>
</feature>
<dbReference type="STRING" id="52770.BSZ40_02770"/>
<dbReference type="PANTHER" id="PTHR34580:SF3">
    <property type="entry name" value="PROTEIN PAFB"/>
    <property type="match status" value="1"/>
</dbReference>
<dbReference type="InParanoid" id="A0A1Q5PY98"/>
<name>A0A1Q5PY98_9ACTO</name>